<proteinExistence type="predicted"/>
<evidence type="ECO:0000313" key="1">
    <source>
        <dbReference type="EMBL" id="GFS57186.1"/>
    </source>
</evidence>
<dbReference type="AlphaFoldDB" id="A0A8X6MIU5"/>
<name>A0A8X6MIU5_9ARAC</name>
<gene>
    <name evidence="1" type="ORF">TNIN_320601</name>
</gene>
<reference evidence="1" key="1">
    <citation type="submission" date="2020-08" db="EMBL/GenBank/DDBJ databases">
        <title>Multicomponent nature underlies the extraordinary mechanical properties of spider dragline silk.</title>
        <authorList>
            <person name="Kono N."/>
            <person name="Nakamura H."/>
            <person name="Mori M."/>
            <person name="Yoshida Y."/>
            <person name="Ohtoshi R."/>
            <person name="Malay A.D."/>
            <person name="Moran D.A.P."/>
            <person name="Tomita M."/>
            <person name="Numata K."/>
            <person name="Arakawa K."/>
        </authorList>
    </citation>
    <scope>NUCLEOTIDE SEQUENCE</scope>
</reference>
<dbReference type="Proteomes" id="UP000886998">
    <property type="component" value="Unassembled WGS sequence"/>
</dbReference>
<accession>A0A8X6MIU5</accession>
<protein>
    <submittedName>
        <fullName evidence="1">Uncharacterized protein</fullName>
    </submittedName>
</protein>
<keyword evidence="2" id="KW-1185">Reference proteome</keyword>
<sequence>MPINLERGFVCLRVLSGTLKVFAEELIECDRRDIIRISIAEEIGSVRKGGGEGVVKSLWILARILNGKGIRIMGSKSRVLKDFVSGFEFV</sequence>
<comment type="caution">
    <text evidence="1">The sequence shown here is derived from an EMBL/GenBank/DDBJ whole genome shotgun (WGS) entry which is preliminary data.</text>
</comment>
<dbReference type="EMBL" id="BMAV01027200">
    <property type="protein sequence ID" value="GFS57186.1"/>
    <property type="molecule type" value="Genomic_DNA"/>
</dbReference>
<evidence type="ECO:0000313" key="2">
    <source>
        <dbReference type="Proteomes" id="UP000886998"/>
    </source>
</evidence>
<organism evidence="1 2">
    <name type="scientific">Trichonephila inaurata madagascariensis</name>
    <dbReference type="NCBI Taxonomy" id="2747483"/>
    <lineage>
        <taxon>Eukaryota</taxon>
        <taxon>Metazoa</taxon>
        <taxon>Ecdysozoa</taxon>
        <taxon>Arthropoda</taxon>
        <taxon>Chelicerata</taxon>
        <taxon>Arachnida</taxon>
        <taxon>Araneae</taxon>
        <taxon>Araneomorphae</taxon>
        <taxon>Entelegynae</taxon>
        <taxon>Araneoidea</taxon>
        <taxon>Nephilidae</taxon>
        <taxon>Trichonephila</taxon>
        <taxon>Trichonephila inaurata</taxon>
    </lineage>
</organism>